<dbReference type="HOGENOM" id="CLU_2277288_0_0_1"/>
<dbReference type="VEuPathDB" id="FungiDB:GLRG_03040"/>
<evidence type="ECO:0000313" key="1">
    <source>
        <dbReference type="EMBL" id="EFQ27896.1"/>
    </source>
</evidence>
<sequence length="102" mass="11262">MIEMPMREALASLNQTRIEIGLWLEVHWNSIIPSDMPPHGLLAVAGDEAKTAARPMRRQGFLTPNITVTVGGVLRNLGMSQSSLQRPLLGMGFQPRRVFGLL</sequence>
<dbReference type="AlphaFoldDB" id="E3QAK8"/>
<protein>
    <submittedName>
        <fullName evidence="1">Uncharacterized protein</fullName>
    </submittedName>
</protein>
<keyword evidence="2" id="KW-1185">Reference proteome</keyword>
<proteinExistence type="predicted"/>
<dbReference type="EMBL" id="GG697339">
    <property type="protein sequence ID" value="EFQ27896.1"/>
    <property type="molecule type" value="Genomic_DNA"/>
</dbReference>
<reference evidence="2" key="1">
    <citation type="journal article" date="2012" name="Nat. Genet.">
        <title>Lifestyle transitions in plant pathogenic Colletotrichum fungi deciphered by genome and transcriptome analyses.</title>
        <authorList>
            <person name="O'Connell R.J."/>
            <person name="Thon M.R."/>
            <person name="Hacquard S."/>
            <person name="Amyotte S.G."/>
            <person name="Kleemann J."/>
            <person name="Torres M.F."/>
            <person name="Damm U."/>
            <person name="Buiate E.A."/>
            <person name="Epstein L."/>
            <person name="Alkan N."/>
            <person name="Altmueller J."/>
            <person name="Alvarado-Balderrama L."/>
            <person name="Bauser C.A."/>
            <person name="Becker C."/>
            <person name="Birren B.W."/>
            <person name="Chen Z."/>
            <person name="Choi J."/>
            <person name="Crouch J.A."/>
            <person name="Duvick J.P."/>
            <person name="Farman M.A."/>
            <person name="Gan P."/>
            <person name="Heiman D."/>
            <person name="Henrissat B."/>
            <person name="Howard R.J."/>
            <person name="Kabbage M."/>
            <person name="Koch C."/>
            <person name="Kracher B."/>
            <person name="Kubo Y."/>
            <person name="Law A.D."/>
            <person name="Lebrun M.-H."/>
            <person name="Lee Y.-H."/>
            <person name="Miyara I."/>
            <person name="Moore N."/>
            <person name="Neumann U."/>
            <person name="Nordstroem K."/>
            <person name="Panaccione D.G."/>
            <person name="Panstruga R."/>
            <person name="Place M."/>
            <person name="Proctor R.H."/>
            <person name="Prusky D."/>
            <person name="Rech G."/>
            <person name="Reinhardt R."/>
            <person name="Rollins J.A."/>
            <person name="Rounsley S."/>
            <person name="Schardl C.L."/>
            <person name="Schwartz D.C."/>
            <person name="Shenoy N."/>
            <person name="Shirasu K."/>
            <person name="Sikhakolli U.R."/>
            <person name="Stueber K."/>
            <person name="Sukno S.A."/>
            <person name="Sweigard J.A."/>
            <person name="Takano Y."/>
            <person name="Takahara H."/>
            <person name="Trail F."/>
            <person name="van der Does H.C."/>
            <person name="Voll L.M."/>
            <person name="Will I."/>
            <person name="Young S."/>
            <person name="Zeng Q."/>
            <person name="Zhang J."/>
            <person name="Zhou S."/>
            <person name="Dickman M.B."/>
            <person name="Schulze-Lefert P."/>
            <person name="Ver Loren van Themaat E."/>
            <person name="Ma L.-J."/>
            <person name="Vaillancourt L.J."/>
        </authorList>
    </citation>
    <scope>NUCLEOTIDE SEQUENCE [LARGE SCALE GENOMIC DNA]</scope>
    <source>
        <strain evidence="2">M1.001 / M2 / FGSC 10212</strain>
    </source>
</reference>
<dbReference type="Proteomes" id="UP000008782">
    <property type="component" value="Unassembled WGS sequence"/>
</dbReference>
<organism evidence="2">
    <name type="scientific">Colletotrichum graminicola (strain M1.001 / M2 / FGSC 10212)</name>
    <name type="common">Maize anthracnose fungus</name>
    <name type="synonym">Glomerella graminicola</name>
    <dbReference type="NCBI Taxonomy" id="645133"/>
    <lineage>
        <taxon>Eukaryota</taxon>
        <taxon>Fungi</taxon>
        <taxon>Dikarya</taxon>
        <taxon>Ascomycota</taxon>
        <taxon>Pezizomycotina</taxon>
        <taxon>Sordariomycetes</taxon>
        <taxon>Hypocreomycetidae</taxon>
        <taxon>Glomerellales</taxon>
        <taxon>Glomerellaceae</taxon>
        <taxon>Colletotrichum</taxon>
        <taxon>Colletotrichum graminicola species complex</taxon>
    </lineage>
</organism>
<accession>E3QAK8</accession>
<name>E3QAK8_COLGM</name>
<evidence type="ECO:0000313" key="2">
    <source>
        <dbReference type="Proteomes" id="UP000008782"/>
    </source>
</evidence>
<dbReference type="RefSeq" id="XP_008091916.1">
    <property type="nucleotide sequence ID" value="XM_008093725.1"/>
</dbReference>
<gene>
    <name evidence="1" type="ORF">GLRG_03040</name>
</gene>
<dbReference type="GeneID" id="24408405"/>